<sequence>MAFSLHDKVILITGACGRIGKASVRLFLENGATVVASDLIPAASQPLFGELTERFGERRLLTVQSDACDESQVMALMNEINDRFGRLDGCFHNAFAQLHRPFADYTLEEWERVVRGTLTSAFLVSKHAVKMMLASGGGAILNTSSIISERPQAHSAAYSASKAAINQMTKVLALEYGASNIRANCLLPGDIKEPDPNVSAAYVEKMKEITLIGRSGTPDEVAQLAAYLLSDSAAYVTGASYVIDGGFRL</sequence>
<dbReference type="PRINTS" id="PR00080">
    <property type="entry name" value="SDRFAMILY"/>
</dbReference>
<organism evidence="3 4">
    <name type="scientific">Cohnella rhizosphaerae</name>
    <dbReference type="NCBI Taxonomy" id="1457232"/>
    <lineage>
        <taxon>Bacteria</taxon>
        <taxon>Bacillati</taxon>
        <taxon>Bacillota</taxon>
        <taxon>Bacilli</taxon>
        <taxon>Bacillales</taxon>
        <taxon>Paenibacillaceae</taxon>
        <taxon>Cohnella</taxon>
    </lineage>
</organism>
<dbReference type="SUPFAM" id="SSF51735">
    <property type="entry name" value="NAD(P)-binding Rossmann-fold domains"/>
    <property type="match status" value="1"/>
</dbReference>
<dbReference type="PANTHER" id="PTHR24321:SF8">
    <property type="entry name" value="ESTRADIOL 17-BETA-DEHYDROGENASE 8-RELATED"/>
    <property type="match status" value="1"/>
</dbReference>
<dbReference type="GO" id="GO:0016491">
    <property type="term" value="F:oxidoreductase activity"/>
    <property type="evidence" value="ECO:0007669"/>
    <property type="project" value="UniProtKB-KW"/>
</dbReference>
<protein>
    <submittedName>
        <fullName evidence="3">SDR family oxidoreductase</fullName>
    </submittedName>
</protein>
<proteinExistence type="inferred from homology"/>
<accession>A0A9X4KPV2</accession>
<dbReference type="Pfam" id="PF13561">
    <property type="entry name" value="adh_short_C2"/>
    <property type="match status" value="1"/>
</dbReference>
<keyword evidence="4" id="KW-1185">Reference proteome</keyword>
<comment type="similarity">
    <text evidence="1">Belongs to the short-chain dehydrogenases/reductases (SDR) family.</text>
</comment>
<dbReference type="Gene3D" id="3.40.50.720">
    <property type="entry name" value="NAD(P)-binding Rossmann-like Domain"/>
    <property type="match status" value="1"/>
</dbReference>
<comment type="caution">
    <text evidence="3">The sequence shown here is derived from an EMBL/GenBank/DDBJ whole genome shotgun (WGS) entry which is preliminary data.</text>
</comment>
<keyword evidence="2" id="KW-0560">Oxidoreductase</keyword>
<dbReference type="InterPro" id="IPR002347">
    <property type="entry name" value="SDR_fam"/>
</dbReference>
<dbReference type="GO" id="GO:0008206">
    <property type="term" value="P:bile acid metabolic process"/>
    <property type="evidence" value="ECO:0007669"/>
    <property type="project" value="UniProtKB-ARBA"/>
</dbReference>
<name>A0A9X4KPV2_9BACL</name>
<dbReference type="EMBL" id="JAPDIA010000001">
    <property type="protein sequence ID" value="MDG0808518.1"/>
    <property type="molecule type" value="Genomic_DNA"/>
</dbReference>
<evidence type="ECO:0000313" key="3">
    <source>
        <dbReference type="EMBL" id="MDG0808518.1"/>
    </source>
</evidence>
<dbReference type="PRINTS" id="PR00081">
    <property type="entry name" value="GDHRDH"/>
</dbReference>
<gene>
    <name evidence="3" type="ORF">OMP40_03180</name>
</gene>
<dbReference type="RefSeq" id="WP_277529060.1">
    <property type="nucleotide sequence ID" value="NZ_JAPDIA010000001.1"/>
</dbReference>
<dbReference type="InterPro" id="IPR020904">
    <property type="entry name" value="Sc_DH/Rdtase_CS"/>
</dbReference>
<dbReference type="PROSITE" id="PS00061">
    <property type="entry name" value="ADH_SHORT"/>
    <property type="match status" value="1"/>
</dbReference>
<reference evidence="3" key="1">
    <citation type="submission" date="2022-10" db="EMBL/GenBank/DDBJ databases">
        <title>Comparative genomic analysis of Cohnella hashimotonis sp. nov., isolated from the International Space Station.</title>
        <authorList>
            <person name="Simpson A."/>
            <person name="Venkateswaran K."/>
        </authorList>
    </citation>
    <scope>NUCLEOTIDE SEQUENCE</scope>
    <source>
        <strain evidence="3">DSM 28161</strain>
    </source>
</reference>
<dbReference type="CDD" id="cd05233">
    <property type="entry name" value="SDR_c"/>
    <property type="match status" value="1"/>
</dbReference>
<evidence type="ECO:0000256" key="1">
    <source>
        <dbReference type="ARBA" id="ARBA00006484"/>
    </source>
</evidence>
<dbReference type="PANTHER" id="PTHR24321">
    <property type="entry name" value="DEHYDROGENASES, SHORT CHAIN"/>
    <property type="match status" value="1"/>
</dbReference>
<dbReference type="Proteomes" id="UP001153404">
    <property type="component" value="Unassembled WGS sequence"/>
</dbReference>
<dbReference type="AlphaFoldDB" id="A0A9X4KPV2"/>
<evidence type="ECO:0000313" key="4">
    <source>
        <dbReference type="Proteomes" id="UP001153404"/>
    </source>
</evidence>
<dbReference type="FunFam" id="3.40.50.720:FF:000084">
    <property type="entry name" value="Short-chain dehydrogenase reductase"/>
    <property type="match status" value="1"/>
</dbReference>
<evidence type="ECO:0000256" key="2">
    <source>
        <dbReference type="ARBA" id="ARBA00023002"/>
    </source>
</evidence>
<dbReference type="InterPro" id="IPR036291">
    <property type="entry name" value="NAD(P)-bd_dom_sf"/>
</dbReference>